<sequence length="127" mass="15093">MFPIGATECLNLYKKRCAYQQCFSQILIPPTQPNPTLWGSFIIIIIQQLQFNNNAQRSFFHFHDLAICVFKSMLLCVMNLFHWPHHNHTHTYIHVNFLLPNPYFSILITNLEKDPNFHFLQCHHNKP</sequence>
<dbReference type="Proteomes" id="UP001229421">
    <property type="component" value="Unassembled WGS sequence"/>
</dbReference>
<name>A0AAD8NT19_TARER</name>
<keyword evidence="2" id="KW-1185">Reference proteome</keyword>
<evidence type="ECO:0000313" key="2">
    <source>
        <dbReference type="Proteomes" id="UP001229421"/>
    </source>
</evidence>
<comment type="caution">
    <text evidence="1">The sequence shown here is derived from an EMBL/GenBank/DDBJ whole genome shotgun (WGS) entry which is preliminary data.</text>
</comment>
<proteinExistence type="predicted"/>
<dbReference type="EMBL" id="JAUHHV010000006">
    <property type="protein sequence ID" value="KAK1420197.1"/>
    <property type="molecule type" value="Genomic_DNA"/>
</dbReference>
<dbReference type="AlphaFoldDB" id="A0AAD8NT19"/>
<gene>
    <name evidence="1" type="ORF">QVD17_21593</name>
</gene>
<protein>
    <submittedName>
        <fullName evidence="1">Uncharacterized protein</fullName>
    </submittedName>
</protein>
<accession>A0AAD8NT19</accession>
<reference evidence="1" key="1">
    <citation type="journal article" date="2023" name="bioRxiv">
        <title>Improved chromosome-level genome assembly for marigold (Tagetes erecta).</title>
        <authorList>
            <person name="Jiang F."/>
            <person name="Yuan L."/>
            <person name="Wang S."/>
            <person name="Wang H."/>
            <person name="Xu D."/>
            <person name="Wang A."/>
            <person name="Fan W."/>
        </authorList>
    </citation>
    <scope>NUCLEOTIDE SEQUENCE</scope>
    <source>
        <strain evidence="1">WSJ</strain>
        <tissue evidence="1">Leaf</tissue>
    </source>
</reference>
<evidence type="ECO:0000313" key="1">
    <source>
        <dbReference type="EMBL" id="KAK1420197.1"/>
    </source>
</evidence>
<organism evidence="1 2">
    <name type="scientific">Tagetes erecta</name>
    <name type="common">African marigold</name>
    <dbReference type="NCBI Taxonomy" id="13708"/>
    <lineage>
        <taxon>Eukaryota</taxon>
        <taxon>Viridiplantae</taxon>
        <taxon>Streptophyta</taxon>
        <taxon>Embryophyta</taxon>
        <taxon>Tracheophyta</taxon>
        <taxon>Spermatophyta</taxon>
        <taxon>Magnoliopsida</taxon>
        <taxon>eudicotyledons</taxon>
        <taxon>Gunneridae</taxon>
        <taxon>Pentapetalae</taxon>
        <taxon>asterids</taxon>
        <taxon>campanulids</taxon>
        <taxon>Asterales</taxon>
        <taxon>Asteraceae</taxon>
        <taxon>Asteroideae</taxon>
        <taxon>Heliantheae alliance</taxon>
        <taxon>Tageteae</taxon>
        <taxon>Tagetes</taxon>
    </lineage>
</organism>